<reference evidence="1" key="1">
    <citation type="submission" date="2023-03" db="EMBL/GenBank/DDBJ databases">
        <title>Actinorhabdospora filicis NBRC 111898.</title>
        <authorList>
            <person name="Ichikawa N."/>
            <person name="Sato H."/>
            <person name="Tonouchi N."/>
        </authorList>
    </citation>
    <scope>NUCLEOTIDE SEQUENCE</scope>
    <source>
        <strain evidence="1">NBRC 111898</strain>
    </source>
</reference>
<protein>
    <recommendedName>
        <fullName evidence="3">Streptomycin 6-kinase</fullName>
    </recommendedName>
</protein>
<dbReference type="GO" id="GO:0016773">
    <property type="term" value="F:phosphotransferase activity, alcohol group as acceptor"/>
    <property type="evidence" value="ECO:0007669"/>
    <property type="project" value="InterPro"/>
</dbReference>
<dbReference type="InterPro" id="IPR006748">
    <property type="entry name" value="NH2Glyco/OHUrea_AB-resist_kin"/>
</dbReference>
<dbReference type="RefSeq" id="WP_285666050.1">
    <property type="nucleotide sequence ID" value="NZ_BSTX01000004.1"/>
</dbReference>
<dbReference type="InterPro" id="IPR011009">
    <property type="entry name" value="Kinase-like_dom_sf"/>
</dbReference>
<dbReference type="Pfam" id="PF04655">
    <property type="entry name" value="APH_6_hur"/>
    <property type="match status" value="1"/>
</dbReference>
<evidence type="ECO:0000313" key="2">
    <source>
        <dbReference type="Proteomes" id="UP001165079"/>
    </source>
</evidence>
<dbReference type="SUPFAM" id="SSF56112">
    <property type="entry name" value="Protein kinase-like (PK-like)"/>
    <property type="match status" value="1"/>
</dbReference>
<dbReference type="EMBL" id="BSTX01000004">
    <property type="protein sequence ID" value="GLZ80795.1"/>
    <property type="molecule type" value="Genomic_DNA"/>
</dbReference>
<dbReference type="Gene3D" id="3.90.1200.10">
    <property type="match status" value="1"/>
</dbReference>
<dbReference type="Proteomes" id="UP001165079">
    <property type="component" value="Unassembled WGS sequence"/>
</dbReference>
<evidence type="ECO:0000313" key="1">
    <source>
        <dbReference type="EMBL" id="GLZ80795.1"/>
    </source>
</evidence>
<dbReference type="AlphaFoldDB" id="A0A9W6WDG0"/>
<sequence>MISPVVAAKLAALGPAGDAWQAALPALLDDLSREWDLELGEPLDGGTAGLVLRVRAAGRDAVLKLAIPWDNAAGEIRTLLAARGRGYVRVLAADPGRLAMLQESLGDSAWNLPPVDAAVTLTGVLREAWTLPLDIAPEVTPATHKAAQLAEMVIEMWEAQDRPCPRRVVGLALEYARRRAAAFDPSACVVVHGDPHPGNALRRGDGFVFVDPDGFRCEPAYDLGVILRDWPDLMLADTGLADRVCDALARESGLDRAAIWEWGFLERVSTGLYLERFGRDGSRFLDSAGMLADRV</sequence>
<organism evidence="1 2">
    <name type="scientific">Actinorhabdospora filicis</name>
    <dbReference type="NCBI Taxonomy" id="1785913"/>
    <lineage>
        <taxon>Bacteria</taxon>
        <taxon>Bacillati</taxon>
        <taxon>Actinomycetota</taxon>
        <taxon>Actinomycetes</taxon>
        <taxon>Micromonosporales</taxon>
        <taxon>Micromonosporaceae</taxon>
        <taxon>Actinorhabdospora</taxon>
    </lineage>
</organism>
<dbReference type="GO" id="GO:0019748">
    <property type="term" value="P:secondary metabolic process"/>
    <property type="evidence" value="ECO:0007669"/>
    <property type="project" value="InterPro"/>
</dbReference>
<evidence type="ECO:0008006" key="3">
    <source>
        <dbReference type="Google" id="ProtNLM"/>
    </source>
</evidence>
<accession>A0A9W6WDG0</accession>
<proteinExistence type="predicted"/>
<keyword evidence="2" id="KW-1185">Reference proteome</keyword>
<comment type="caution">
    <text evidence="1">The sequence shown here is derived from an EMBL/GenBank/DDBJ whole genome shotgun (WGS) entry which is preliminary data.</text>
</comment>
<gene>
    <name evidence="1" type="ORF">Afil01_56020</name>
</gene>
<name>A0A9W6WDG0_9ACTN</name>